<name>A0ABS1CD65_9GAMM</name>
<reference evidence="4 5" key="1">
    <citation type="journal article" date="2020" name="Microorganisms">
        <title>Osmotic Adaptation and Compatible Solute Biosynthesis of Phototrophic Bacteria as Revealed from Genome Analyses.</title>
        <authorList>
            <person name="Imhoff J.F."/>
            <person name="Rahn T."/>
            <person name="Kunzel S."/>
            <person name="Keller A."/>
            <person name="Neulinger S.C."/>
        </authorList>
    </citation>
    <scope>NUCLEOTIDE SEQUENCE [LARGE SCALE GENOMIC DNA]</scope>
    <source>
        <strain evidence="4 5">DSM 6210</strain>
    </source>
</reference>
<dbReference type="SMART" id="SM00091">
    <property type="entry name" value="PAS"/>
    <property type="match status" value="1"/>
</dbReference>
<protein>
    <recommendedName>
        <fullName evidence="6">EAL domain-containing protein</fullName>
    </recommendedName>
</protein>
<dbReference type="InterPro" id="IPR043128">
    <property type="entry name" value="Rev_trsase/Diguanyl_cyclase"/>
</dbReference>
<feature type="domain" description="GGDEF" evidence="3">
    <location>
        <begin position="187"/>
        <end position="320"/>
    </location>
</feature>
<dbReference type="SUPFAM" id="SSF55785">
    <property type="entry name" value="PYP-like sensor domain (PAS domain)"/>
    <property type="match status" value="1"/>
</dbReference>
<accession>A0ABS1CD65</accession>
<dbReference type="InterPro" id="IPR000014">
    <property type="entry name" value="PAS"/>
</dbReference>
<dbReference type="Gene3D" id="3.20.20.450">
    <property type="entry name" value="EAL domain"/>
    <property type="match status" value="1"/>
</dbReference>
<dbReference type="SUPFAM" id="SSF141868">
    <property type="entry name" value="EAL domain-like"/>
    <property type="match status" value="1"/>
</dbReference>
<dbReference type="InterPro" id="IPR035919">
    <property type="entry name" value="EAL_sf"/>
</dbReference>
<dbReference type="PROSITE" id="PS50883">
    <property type="entry name" value="EAL"/>
    <property type="match status" value="1"/>
</dbReference>
<evidence type="ECO:0000313" key="4">
    <source>
        <dbReference type="EMBL" id="MBK1629835.1"/>
    </source>
</evidence>
<dbReference type="NCBIfam" id="TIGR00254">
    <property type="entry name" value="GGDEF"/>
    <property type="match status" value="1"/>
</dbReference>
<dbReference type="EMBL" id="NRRV01000005">
    <property type="protein sequence ID" value="MBK1629835.1"/>
    <property type="molecule type" value="Genomic_DNA"/>
</dbReference>
<dbReference type="PROSITE" id="PS50112">
    <property type="entry name" value="PAS"/>
    <property type="match status" value="1"/>
</dbReference>
<proteinExistence type="predicted"/>
<organism evidence="4 5">
    <name type="scientific">Thiohalocapsa halophila</name>
    <dbReference type="NCBI Taxonomy" id="69359"/>
    <lineage>
        <taxon>Bacteria</taxon>
        <taxon>Pseudomonadati</taxon>
        <taxon>Pseudomonadota</taxon>
        <taxon>Gammaproteobacteria</taxon>
        <taxon>Chromatiales</taxon>
        <taxon>Chromatiaceae</taxon>
        <taxon>Thiohalocapsa</taxon>
    </lineage>
</organism>
<evidence type="ECO:0008006" key="6">
    <source>
        <dbReference type="Google" id="ProtNLM"/>
    </source>
</evidence>
<dbReference type="SMART" id="SM00267">
    <property type="entry name" value="GGDEF"/>
    <property type="match status" value="1"/>
</dbReference>
<evidence type="ECO:0000313" key="5">
    <source>
        <dbReference type="Proteomes" id="UP000748752"/>
    </source>
</evidence>
<evidence type="ECO:0000259" key="3">
    <source>
        <dbReference type="PROSITE" id="PS50887"/>
    </source>
</evidence>
<dbReference type="Gene3D" id="3.30.450.20">
    <property type="entry name" value="PAS domain"/>
    <property type="match status" value="1"/>
</dbReference>
<sequence length="578" mass="61522">MLMSGGVMPADSTAHARSAGLATSGTALAGSDMQGHRRARLLLDAVPIGMLLTDRNGRCLDANPAALSLLELSYDLAIGRPISEHLPGAAELMLEGATEHAEGINAGELRIRRPSGSELIIELSASRVDCAREPAVVYFFREISDEVALAEQLRETAMTDALTGLPNRDALEQQVELALRNIGRGAPDGVLCFIDLDNFKLVNDTCGHAAGDAMLRMVAEAFRQRARATDTIGRIGGDEFGVLLNACHVEDAIAYIAELRDRIINLDFAWDERPFQIGLSAGLARLTRSTHSVAQALAEADMACFAAKSAGRCETRVFTERVRAAGAALSADADIAHRLRDALNRDVIALSAQGLRCLSTTAGVPPVSEVLLRLTDASGQLIPPTALLPIASRFGLAQELDRWVLKRLAAWLEAGGPQRRRRRFHVNITTSSLVDESFVSFVADQLTERTTPALGIEIPERDILLHPEAAARTVRGLAGIGCAVSIDRISGRADAIEPIAGLPVDLLKLGPEFACMTGAHDLAYVHAEAMARIADRLSIPVAVTGIETEQALRCAQEIGADLAQGVAIAPAVTLIPPA</sequence>
<dbReference type="InterPro" id="IPR029787">
    <property type="entry name" value="Nucleotide_cyclase"/>
</dbReference>
<dbReference type="InterPro" id="IPR013767">
    <property type="entry name" value="PAS_fold"/>
</dbReference>
<dbReference type="InterPro" id="IPR035965">
    <property type="entry name" value="PAS-like_dom_sf"/>
</dbReference>
<dbReference type="PANTHER" id="PTHR44757:SF2">
    <property type="entry name" value="BIOFILM ARCHITECTURE MAINTENANCE PROTEIN MBAA"/>
    <property type="match status" value="1"/>
</dbReference>
<dbReference type="CDD" id="cd00130">
    <property type="entry name" value="PAS"/>
    <property type="match status" value="1"/>
</dbReference>
<dbReference type="CDD" id="cd01948">
    <property type="entry name" value="EAL"/>
    <property type="match status" value="1"/>
</dbReference>
<dbReference type="NCBIfam" id="TIGR00229">
    <property type="entry name" value="sensory_box"/>
    <property type="match status" value="1"/>
</dbReference>
<dbReference type="Proteomes" id="UP000748752">
    <property type="component" value="Unassembled WGS sequence"/>
</dbReference>
<dbReference type="InterPro" id="IPR000160">
    <property type="entry name" value="GGDEF_dom"/>
</dbReference>
<feature type="domain" description="PAS" evidence="1">
    <location>
        <begin position="35"/>
        <end position="80"/>
    </location>
</feature>
<dbReference type="PANTHER" id="PTHR44757">
    <property type="entry name" value="DIGUANYLATE CYCLASE DGCP"/>
    <property type="match status" value="1"/>
</dbReference>
<gene>
    <name evidence="4" type="ORF">CKO31_03575</name>
</gene>
<dbReference type="SUPFAM" id="SSF55073">
    <property type="entry name" value="Nucleotide cyclase"/>
    <property type="match status" value="1"/>
</dbReference>
<dbReference type="Gene3D" id="3.30.70.270">
    <property type="match status" value="1"/>
</dbReference>
<dbReference type="RefSeq" id="WP_306341703.1">
    <property type="nucleotide sequence ID" value="NZ_NRRV01000005.1"/>
</dbReference>
<dbReference type="CDD" id="cd01949">
    <property type="entry name" value="GGDEF"/>
    <property type="match status" value="1"/>
</dbReference>
<evidence type="ECO:0000259" key="1">
    <source>
        <dbReference type="PROSITE" id="PS50112"/>
    </source>
</evidence>
<keyword evidence="5" id="KW-1185">Reference proteome</keyword>
<evidence type="ECO:0000259" key="2">
    <source>
        <dbReference type="PROSITE" id="PS50883"/>
    </source>
</evidence>
<comment type="caution">
    <text evidence="4">The sequence shown here is derived from an EMBL/GenBank/DDBJ whole genome shotgun (WGS) entry which is preliminary data.</text>
</comment>
<dbReference type="SMART" id="SM00052">
    <property type="entry name" value="EAL"/>
    <property type="match status" value="1"/>
</dbReference>
<dbReference type="PROSITE" id="PS50887">
    <property type="entry name" value="GGDEF"/>
    <property type="match status" value="1"/>
</dbReference>
<dbReference type="InterPro" id="IPR001633">
    <property type="entry name" value="EAL_dom"/>
</dbReference>
<dbReference type="Pfam" id="PF00990">
    <property type="entry name" value="GGDEF"/>
    <property type="match status" value="1"/>
</dbReference>
<dbReference type="Pfam" id="PF00989">
    <property type="entry name" value="PAS"/>
    <property type="match status" value="1"/>
</dbReference>
<dbReference type="InterPro" id="IPR052155">
    <property type="entry name" value="Biofilm_reg_signaling"/>
</dbReference>
<dbReference type="Pfam" id="PF00563">
    <property type="entry name" value="EAL"/>
    <property type="match status" value="1"/>
</dbReference>
<feature type="domain" description="EAL" evidence="2">
    <location>
        <begin position="332"/>
        <end position="578"/>
    </location>
</feature>